<dbReference type="GO" id="GO:0000428">
    <property type="term" value="C:DNA-directed RNA polymerase complex"/>
    <property type="evidence" value="ECO:0007669"/>
    <property type="project" value="UniProtKB-KW"/>
</dbReference>
<reference evidence="6" key="1">
    <citation type="submission" date="2022-12" db="EMBL/GenBank/DDBJ databases">
        <title>Draft genome assemblies for two species of Escallonia (Escalloniales).</title>
        <authorList>
            <person name="Chanderbali A."/>
            <person name="Dervinis C."/>
            <person name="Anghel I."/>
            <person name="Soltis D."/>
            <person name="Soltis P."/>
            <person name="Zapata F."/>
        </authorList>
    </citation>
    <scope>NUCLEOTIDE SEQUENCE</scope>
    <source>
        <strain evidence="6">UCBG92.1500</strain>
        <tissue evidence="6">Leaf</tissue>
    </source>
</reference>
<keyword evidence="7" id="KW-1185">Reference proteome</keyword>
<evidence type="ECO:0000313" key="6">
    <source>
        <dbReference type="EMBL" id="KAK2975419.1"/>
    </source>
</evidence>
<sequence>RIKGSSWRLDTTRNGKNKFQGIKKVKIWIYVQRITPTKKKDNVQLRVVNYILYGNGKPTRGISDASIQLVRTCLVLNWDHEKKSSSIEEARASFVEIRTNGLIRDFLRINLVKSPISYNRKRNDPSDSGLISENGSDRTNINPFSSTYSYSKARIEESLNQNQGTIHTLLNRNKECQSLIILSSSNCSRMGPFNDVKYHNHNVIKESIKKDPLIPIRNLLGLGPLGTALQIPNFYLFSHLITHNQILVTNYAQLENFRYTFQEWLAPKTKERLPPKTKEIVGFGPPLKNKLFWISWKTGCNLLATPHIESKYKGLKIMHYVVTDMLGSSGFGWNETLHSVESHPEANGLLNKPLFKYDQLGFIFGKDRATGKAAEAPGDAVEDLDREEGTIGLDDMDMSVPMTGSATQSTRTKPIKKRRTRGSMTDGFTSGLQNLTAVFGTYMEATGKRMEMLAERLGHAKDASLDRKKVYEELCRIDFASELDRLQVTQKIVAKQDIVNVFLCLPDDAKASYAHMLLNTDV</sequence>
<name>A0AA88U8Q1_9ASTE</name>
<evidence type="ECO:0000256" key="1">
    <source>
        <dbReference type="ARBA" id="ARBA00022478"/>
    </source>
</evidence>
<protein>
    <submittedName>
        <fullName evidence="6">Uncharacterized protein</fullName>
    </submittedName>
</protein>
<dbReference type="InterPro" id="IPR050254">
    <property type="entry name" value="RNA_pol_beta''_euk"/>
</dbReference>
<dbReference type="GO" id="GO:0016779">
    <property type="term" value="F:nucleotidyltransferase activity"/>
    <property type="evidence" value="ECO:0007669"/>
    <property type="project" value="UniProtKB-KW"/>
</dbReference>
<evidence type="ECO:0000256" key="3">
    <source>
        <dbReference type="ARBA" id="ARBA00022695"/>
    </source>
</evidence>
<dbReference type="PANTHER" id="PTHR34995">
    <property type="entry name" value="DNA-DIRECTED RNA POLYMERASE SUBUNIT BETA"/>
    <property type="match status" value="1"/>
</dbReference>
<keyword evidence="2" id="KW-0808">Transferase</keyword>
<feature type="non-terminal residue" evidence="6">
    <location>
        <position position="522"/>
    </location>
</feature>
<proteinExistence type="predicted"/>
<dbReference type="EMBL" id="JAVXUO010002198">
    <property type="protein sequence ID" value="KAK2975419.1"/>
    <property type="molecule type" value="Genomic_DNA"/>
</dbReference>
<keyword evidence="4" id="KW-0804">Transcription</keyword>
<evidence type="ECO:0000256" key="2">
    <source>
        <dbReference type="ARBA" id="ARBA00022679"/>
    </source>
</evidence>
<gene>
    <name evidence="6" type="ORF">RJ640_014000</name>
</gene>
<evidence type="ECO:0000256" key="4">
    <source>
        <dbReference type="ARBA" id="ARBA00023163"/>
    </source>
</evidence>
<accession>A0AA88U8Q1</accession>
<organism evidence="6 7">
    <name type="scientific">Escallonia rubra</name>
    <dbReference type="NCBI Taxonomy" id="112253"/>
    <lineage>
        <taxon>Eukaryota</taxon>
        <taxon>Viridiplantae</taxon>
        <taxon>Streptophyta</taxon>
        <taxon>Embryophyta</taxon>
        <taxon>Tracheophyta</taxon>
        <taxon>Spermatophyta</taxon>
        <taxon>Magnoliopsida</taxon>
        <taxon>eudicotyledons</taxon>
        <taxon>Gunneridae</taxon>
        <taxon>Pentapetalae</taxon>
        <taxon>asterids</taxon>
        <taxon>campanulids</taxon>
        <taxon>Escalloniales</taxon>
        <taxon>Escalloniaceae</taxon>
        <taxon>Escallonia</taxon>
    </lineage>
</organism>
<keyword evidence="3" id="KW-0548">Nucleotidyltransferase</keyword>
<keyword evidence="1" id="KW-0240">DNA-directed RNA polymerase</keyword>
<dbReference type="PANTHER" id="PTHR34995:SF1">
    <property type="entry name" value="DNA-DIRECTED RNA POLYMERASE SUBUNIT BETA"/>
    <property type="match status" value="1"/>
</dbReference>
<evidence type="ECO:0000256" key="5">
    <source>
        <dbReference type="SAM" id="MobiDB-lite"/>
    </source>
</evidence>
<dbReference type="Proteomes" id="UP001187471">
    <property type="component" value="Unassembled WGS sequence"/>
</dbReference>
<comment type="caution">
    <text evidence="6">The sequence shown here is derived from an EMBL/GenBank/DDBJ whole genome shotgun (WGS) entry which is preliminary data.</text>
</comment>
<feature type="region of interest" description="Disordered" evidence="5">
    <location>
        <begin position="393"/>
        <end position="426"/>
    </location>
</feature>
<evidence type="ECO:0000313" key="7">
    <source>
        <dbReference type="Proteomes" id="UP001187471"/>
    </source>
</evidence>
<dbReference type="AlphaFoldDB" id="A0AA88U8Q1"/>